<feature type="repeat" description="TPR" evidence="3">
    <location>
        <begin position="1544"/>
        <end position="1577"/>
    </location>
</feature>
<dbReference type="Pfam" id="PF13181">
    <property type="entry name" value="TPR_8"/>
    <property type="match status" value="1"/>
</dbReference>
<keyword evidence="7" id="KW-1185">Reference proteome</keyword>
<dbReference type="PATRIC" id="fig|1391654.3.peg.8822"/>
<proteinExistence type="predicted"/>
<feature type="repeat" description="TPR" evidence="3">
    <location>
        <begin position="3712"/>
        <end position="3745"/>
    </location>
</feature>
<feature type="compositionally biased region" description="Basic residues" evidence="5">
    <location>
        <begin position="188"/>
        <end position="197"/>
    </location>
</feature>
<dbReference type="SUPFAM" id="SSF48452">
    <property type="entry name" value="TPR-like"/>
    <property type="match status" value="12"/>
</dbReference>
<evidence type="ECO:0000256" key="2">
    <source>
        <dbReference type="ARBA" id="ARBA00022803"/>
    </source>
</evidence>
<dbReference type="SMART" id="SM00028">
    <property type="entry name" value="TPR"/>
    <property type="match status" value="19"/>
</dbReference>
<reference evidence="6 7" key="1">
    <citation type="submission" date="2015-08" db="EMBL/GenBank/DDBJ databases">
        <authorList>
            <person name="Babu N.S."/>
            <person name="Beckwith C.J."/>
            <person name="Beseler K.G."/>
            <person name="Brison A."/>
            <person name="Carone J.V."/>
            <person name="Caskin T.P."/>
            <person name="Diamond M."/>
            <person name="Durham M.E."/>
            <person name="Foxe J.M."/>
            <person name="Go M."/>
            <person name="Henderson B.A."/>
            <person name="Jones I.B."/>
            <person name="McGettigan J.A."/>
            <person name="Micheletti S.J."/>
            <person name="Nasrallah M.E."/>
            <person name="Ortiz D."/>
            <person name="Piller C.R."/>
            <person name="Privatt S.R."/>
            <person name="Schneider S.L."/>
            <person name="Sharp S."/>
            <person name="Smith T.C."/>
            <person name="Stanton J.D."/>
            <person name="Ullery H.E."/>
            <person name="Wilson R.J."/>
            <person name="Serrano M.G."/>
            <person name="Buck G."/>
            <person name="Lee V."/>
            <person name="Wang Y."/>
            <person name="Carvalho R."/>
            <person name="Voegtly L."/>
            <person name="Shi R."/>
            <person name="Duckworth R."/>
            <person name="Johnson A."/>
            <person name="Loviza R."/>
            <person name="Walstead R."/>
            <person name="Shah Z."/>
            <person name="Kiflezghi M."/>
            <person name="Wade K."/>
            <person name="Ball S.L."/>
            <person name="Bradley K.W."/>
            <person name="Asai D.J."/>
            <person name="Bowman C.A."/>
            <person name="Russell D.A."/>
            <person name="Pope W.H."/>
            <person name="Jacobs-Sera D."/>
            <person name="Hendrix R.W."/>
            <person name="Hatfull G.F."/>
        </authorList>
    </citation>
    <scope>NUCLEOTIDE SEQUENCE [LARGE SCALE GENOMIC DNA]</scope>
    <source>
        <strain evidence="6 7">DSM 27648</strain>
    </source>
</reference>
<feature type="compositionally biased region" description="Basic and acidic residues" evidence="5">
    <location>
        <begin position="175"/>
        <end position="187"/>
    </location>
</feature>
<feature type="repeat" description="TPR" evidence="3">
    <location>
        <begin position="2234"/>
        <end position="2267"/>
    </location>
</feature>
<dbReference type="STRING" id="1391654.AKJ09_08712"/>
<feature type="region of interest" description="Disordered" evidence="5">
    <location>
        <begin position="3593"/>
        <end position="3628"/>
    </location>
</feature>
<dbReference type="Proteomes" id="UP000064967">
    <property type="component" value="Chromosome"/>
</dbReference>
<evidence type="ECO:0000313" key="6">
    <source>
        <dbReference type="EMBL" id="AKV02049.1"/>
    </source>
</evidence>
<dbReference type="PANTHER" id="PTHR45586">
    <property type="entry name" value="TPR REPEAT-CONTAINING PROTEIN PA4667"/>
    <property type="match status" value="1"/>
</dbReference>
<feature type="region of interest" description="Disordered" evidence="5">
    <location>
        <begin position="174"/>
        <end position="203"/>
    </location>
</feature>
<evidence type="ECO:0000256" key="5">
    <source>
        <dbReference type="SAM" id="MobiDB-lite"/>
    </source>
</evidence>
<feature type="compositionally biased region" description="Low complexity" evidence="5">
    <location>
        <begin position="3617"/>
        <end position="3626"/>
    </location>
</feature>
<dbReference type="InterPro" id="IPR051012">
    <property type="entry name" value="CellSynth/LPSAsmb/PSIAsmb"/>
</dbReference>
<feature type="coiled-coil region" evidence="4">
    <location>
        <begin position="2164"/>
        <end position="2191"/>
    </location>
</feature>
<gene>
    <name evidence="6" type="ORF">AKJ09_08712</name>
</gene>
<evidence type="ECO:0000256" key="1">
    <source>
        <dbReference type="ARBA" id="ARBA00022737"/>
    </source>
</evidence>
<dbReference type="PROSITE" id="PS50005">
    <property type="entry name" value="TPR"/>
    <property type="match status" value="4"/>
</dbReference>
<name>A0A0K1Q8J1_9BACT</name>
<feature type="coiled-coil region" evidence="4">
    <location>
        <begin position="1969"/>
        <end position="1996"/>
    </location>
</feature>
<dbReference type="KEGG" id="llu:AKJ09_08712"/>
<dbReference type="EMBL" id="CP012333">
    <property type="protein sequence ID" value="AKV02049.1"/>
    <property type="molecule type" value="Genomic_DNA"/>
</dbReference>
<keyword evidence="4" id="KW-0175">Coiled coil</keyword>
<keyword evidence="1" id="KW-0677">Repeat</keyword>
<evidence type="ECO:0000256" key="4">
    <source>
        <dbReference type="SAM" id="Coils"/>
    </source>
</evidence>
<evidence type="ECO:0000313" key="7">
    <source>
        <dbReference type="Proteomes" id="UP000064967"/>
    </source>
</evidence>
<dbReference type="Pfam" id="PF14559">
    <property type="entry name" value="TPR_19"/>
    <property type="match status" value="1"/>
</dbReference>
<sequence length="3831" mass="426459">MTMSSKTIRSALGILQDEPDNDTAWSELREALGFTSEEGTVIPGDLTADELAQLLLAARKAHEMRREYDAVADLLEIEAALAEGAAKIDLLRELARVRDDVLLDDAAAVATYERILALQPNDPEVEEGLERTAAKRSKWSELVDRYVAEAKTAGDASFSSSLLVSAAETAYRYGQPEEKAPVDDAPKAKGKKKKKGAAAKESGDAAKSGERIAFGEAIVARLREALSLDSKNRRAILLLERVFRDLERWEDLAAALEAFADEVSAKDEKLAALGRLARVLKKQVGSINRASTVYERMLDISPGHGEATRALVDVFTQQEAWDHLVSLYNGQLSGGGVRPGQEGGIIVQIAMTHWRMRGKPEAAEPYFERLRKIEPAHAGMLTFFREWCREKAEPSRLIAILSDAQRAMPEGTERAQLAGEIAQLAEDGANAQKAIEQWRSLLRAEPNNVNAREALKRLYRQTGAHNHLADVLRSELERVAADDAGARLPILREIATIYRDQVKSDSALVTVLGQIIALDPTDQDAVRELARVYEALGRWRDLLTTQMRLAELETDGAVKAELYRAIARRWLDQFSNVQNAVEAYERLRESLPDDREAIEKLKELYTKRRAYRPLYDLYELESRRVAGAERRAILAEMARMAADRLDRGADAARLYKQILSEDPTDMGALDALEKQAERDKDFLTVAEALEKRAELTTDPTGRLVVLQKLGSVFSDRLQDHAGALRTWRRVLELSPGHAKALRILRESYLAIGDYDGLTELYAQSSDWEGLVEVLSGTADRSSDAQTKIDLSFRAAAIFEDKLEASERAFRAYERVLSVRPDDKRAAASLVPIYEAEEKWARLPALYEILLTHATDDVERRALYRKLATVTGNKLSDRAAAFRYATKVFEIAPTEPGAVRELEDWARASGEWMLFVRALEARAASSHASDEERRTLRMILADVSATHAGRPEDAIGAYRELIAANPHDEEAIASLDRLLRTAPERRDDLRWLFRLRADRTDEQSRIAILSEWAMLEEEAFASPEGAVSLYREILSVEPTQMRALRALARLLLAAGDAEGAASILQRERDLEAGGARVARELDLARLYMGPLKKPTEALSAARRALEIAPNDAQIIAVVEELLPVAETRGTAAIVLEQAYEASAAWAKQADVLAVLIATASSKRDRLVLQQKLADVKEKVGDKVAAFDVVARAAAENPTELPVWDRLAVLANKTHRTQQFVEAIAQALPETGETDLPSAVEIDLAERAATLYDEMLGEIDRATPYLDRILARDPANVRAFQRLKQILTTRERWLDLETLYERVIAVTTDTARRADLLNEVAIVAEEITGDANKAIHYYERILELDPEHDQAIFALDKLYGAQERWQNLADLLARRLSLAANADNTQLKLRLGTLLFSRLADPKSALNYLEEVVTADSAIREARDLVEKCLSHPDLRQRAAIILEGVYVEREEMRDLVRVLDVRLEAATGEVERRDLLRRIAELRDERLTDDKGAFETYGKLLPLAPGDVEARQRYLEIAGRQNMLDEAADVLMAASKNAESPEQRAELLADVAKIYEESEQTERAEAVHRQVLELAPEDPTIALPAVRALERLYATLPNKNRELADVLRVQIKLEESVPVRRELLGRLASICEEVLQDDAAAIVAWKMRVDDDPADEQALAALDRLYERTADHRALVEVLRAREQRADGSESRKVLMVRTAQALADRMGEVDEAIVAYRAVLDDFDADRNVLGALTALYEKGARWPDLAETLEAELSLATDDADRIALLTRLGDVRRKRLEEIGEAIEAYRQALTLDPDNATARTALEELLDDERARADAAEILRPLYESSGASAKLLRVLDIQIEGEGSVEARLDLLARAADVSEGPLADMARSFGYASRGLKEAAGEASLPSWISRAERLTARTEQWPALVQLFRDMVAEILDEERQLELLLRIAELARTKLADSALAKQYYRKALDLRGENTIALVALEQLHEEAGEHELLLEILKRRAEAAETDASRREILYKQARICDGAVGDRDRAIGVYEEILEIGLDDPALDALERLYTAASRWGDLVAMYERELVADTTNGERRAQLHHALGHIHEKDLGEVERAFDHYAAALGVIPTHEPTVASLENLMTQPAHAGRAAEMLEAVYLTRLDWRKVMAATEARLSSSEDPDERRALLKRLAKLHEEQEENYKAALEVMAKLLTEDVTDETTWAELERLARVANAEERLAEIYASELEKITADEPGTAKLAFRTGELYEAQKNDTRALAFFRRAYAFSPEEQQDAFKATDRILIRGGKPTERVALYRDALEYRVEPEDRLATLHTIAKVEEEELNDDDAAIATYRSILDVDDGEVAALAALTRLFTRRARFRDLADLLRRRAEQSALPEEEAHFRLDLARVLDERLGEAGSAIDELEVIVGLVHPRGNDSGRAAVAALEAMLGREELKPRVVEILKPIYEQIDDWKKLVEVAAHRLSIATTPHEKVAVLRDTAQLLEERGNDLDKAFDCLKEAFTLDPDDGDTREELDRVAVTTERWDDLADAYEQGIAKIDGVGQKELLEALAKLHDKRRDDPRRALDAWDRLFRLDESDDRPLGEMDQLATLLSDWPILVRVLAKRAELCGDDEERASLWRRIGEARRDMLDDAQGAIDAYERALEVEPESAFTIDNLIELFEARNDAARLVDLYRRRVELCGEFDEELRHRLLLDAAKCYEVGLGDRREAVVLLGQALAAKPDDIEVMQLLAGLFEAEKMWPELLDNLRAQADAESDGAKKAALVKRIGKLLAAELDDHKKALEAYQEVLAFGYDEEAAKAIRDIGDARDELRAEAADVLEPILRSGSEGDDLKARNELLVSVLELRLRAQNEPADRAATRRQIAEVAEQALGDLKRAEGALAQALSDAPSDASLHAEMSRIAGLLGKEGWQRYADVLTERAASIFDGKVTADLFERLGKIAETHLEDLSRAADAYTRSAEQGGDSAPILIALERVFGAKNDTRALSDVLERRIAIEPDAAAQADLYHRLASLQIGALGDKAQGLATLRSALERQPDHDKSRTAVEELVTEDALFDDVFDILETVYRATSKGADLGRLYARRVDRADGVRQRTRARLDLAKVLENEGADTLGAQRAIEAAVVEDPEENEAIAELERLAEANRAWREASEALARALDAQDQAQQKTSSAELWARLGEWRRDRAQDSAGAEVAFSKALERDPENIEWVRAVESLTRSPGRERDRIGVLRRLARLEGEPETKRTLSREAAELAEKILGDAALAEAVLRELLAENEADAWATEELTRLREAAGDHEQVVQLLLRRAEAEVDADKAAELRHRAAEVAADKLSDRDRAIALYEEILEQEPSDERAQSRLRTLYDELGKFEQLGKLLATLIDNASSEEGRATLRLDLAKLQLEKFEAPRDAADTLRAILEENADHEGASMQLAAIFAKTGQHAELADLQTQLVERARSRGDAALELDHLVRLGEINELQVKDAGAALKVYEEVLERDANHRGALEAVARLAETRGAWERAASALSKLAETASGAAAVPLALRLAKARQEASDLDGVEQALRRALTEDAKSADVRTSLAELYVKTKKWGELADLLVGDADILRDDNPPYEPPSIRSSMPSIPPPGSSNAPPAMGSIPPPPAYVVEQVKILRRAAEIHVRERSSPDDAVPVLERVTKLVPQDRDLLLMLCDAYTAAKQEREAANVLERVIASFGNKRTKELSLYHHKLGRALASLGDKDVALAQFDMAFKIDPGSIEVLRDLGVLALENNDLERAQKTFRALLLQRLEPQAGISKGEVFYYLGEISMKQGDKAKAVQMLERAVENEPNLDRAKAMLSTLKN</sequence>
<feature type="repeat" description="TPR" evidence="3">
    <location>
        <begin position="3786"/>
        <end position="3819"/>
    </location>
</feature>
<keyword evidence="2 3" id="KW-0802">TPR repeat</keyword>
<evidence type="ECO:0000256" key="3">
    <source>
        <dbReference type="PROSITE-ProRule" id="PRU00339"/>
    </source>
</evidence>
<dbReference type="InterPro" id="IPR019734">
    <property type="entry name" value="TPR_rpt"/>
</dbReference>
<dbReference type="Pfam" id="PF13174">
    <property type="entry name" value="TPR_6"/>
    <property type="match status" value="1"/>
</dbReference>
<protein>
    <submittedName>
        <fullName evidence="6">TPR domain protein, putative component of TonB system</fullName>
    </submittedName>
</protein>
<dbReference type="PANTHER" id="PTHR45586:SF1">
    <property type="entry name" value="LIPOPOLYSACCHARIDE ASSEMBLY PROTEIN B"/>
    <property type="match status" value="1"/>
</dbReference>
<organism evidence="6 7">
    <name type="scientific">Labilithrix luteola</name>
    <dbReference type="NCBI Taxonomy" id="1391654"/>
    <lineage>
        <taxon>Bacteria</taxon>
        <taxon>Pseudomonadati</taxon>
        <taxon>Myxococcota</taxon>
        <taxon>Polyangia</taxon>
        <taxon>Polyangiales</taxon>
        <taxon>Labilitrichaceae</taxon>
        <taxon>Labilithrix</taxon>
    </lineage>
</organism>
<accession>A0A0K1Q8J1</accession>
<dbReference type="Gene3D" id="1.25.40.10">
    <property type="entry name" value="Tetratricopeptide repeat domain"/>
    <property type="match status" value="18"/>
</dbReference>
<dbReference type="InterPro" id="IPR011990">
    <property type="entry name" value="TPR-like_helical_dom_sf"/>
</dbReference>